<name>A0A975BIP0_9BACT</name>
<evidence type="ECO:0000313" key="2">
    <source>
        <dbReference type="Proteomes" id="UP000663722"/>
    </source>
</evidence>
<sequence>MSRAVVAWAMIFFSVSVFRLSGVPNLQFGNISDARKSGALAKL</sequence>
<dbReference type="AlphaFoldDB" id="A0A975BIP0"/>
<organism evidence="1 2">
    <name type="scientific">Desulfonema magnum</name>
    <dbReference type="NCBI Taxonomy" id="45655"/>
    <lineage>
        <taxon>Bacteria</taxon>
        <taxon>Pseudomonadati</taxon>
        <taxon>Thermodesulfobacteriota</taxon>
        <taxon>Desulfobacteria</taxon>
        <taxon>Desulfobacterales</taxon>
        <taxon>Desulfococcaceae</taxon>
        <taxon>Desulfonema</taxon>
    </lineage>
</organism>
<dbReference type="KEGG" id="dmm:dnm_024430"/>
<dbReference type="Proteomes" id="UP000663722">
    <property type="component" value="Chromosome"/>
</dbReference>
<gene>
    <name evidence="1" type="ORF">dnm_024430</name>
</gene>
<accession>A0A975BIP0</accession>
<proteinExistence type="predicted"/>
<dbReference type="EMBL" id="CP061800">
    <property type="protein sequence ID" value="QTA86419.1"/>
    <property type="molecule type" value="Genomic_DNA"/>
</dbReference>
<evidence type="ECO:0000313" key="1">
    <source>
        <dbReference type="EMBL" id="QTA86419.1"/>
    </source>
</evidence>
<keyword evidence="2" id="KW-1185">Reference proteome</keyword>
<reference evidence="1" key="1">
    <citation type="journal article" date="2021" name="Microb. Physiol.">
        <title>Proteogenomic Insights into the Physiology of Marine, Sulfate-Reducing, Filamentous Desulfonema limicola and Desulfonema magnum.</title>
        <authorList>
            <person name="Schnaars V."/>
            <person name="Wohlbrand L."/>
            <person name="Scheve S."/>
            <person name="Hinrichs C."/>
            <person name="Reinhardt R."/>
            <person name="Rabus R."/>
        </authorList>
    </citation>
    <scope>NUCLEOTIDE SEQUENCE</scope>
    <source>
        <strain evidence="1">4be13</strain>
    </source>
</reference>
<protein>
    <submittedName>
        <fullName evidence="1">Uncharacterized protein</fullName>
    </submittedName>
</protein>